<dbReference type="RefSeq" id="XP_066829780.1">
    <property type="nucleotide sequence ID" value="XM_066972886.1"/>
</dbReference>
<dbReference type="InterPro" id="IPR049362">
    <property type="entry name" value="TTI1_rpt"/>
</dbReference>
<dbReference type="InterPro" id="IPR052587">
    <property type="entry name" value="TELO2-interacting_protein_1"/>
</dbReference>
<feature type="compositionally biased region" description="Acidic residues" evidence="1">
    <location>
        <begin position="939"/>
        <end position="954"/>
    </location>
</feature>
<evidence type="ECO:0000313" key="5">
    <source>
        <dbReference type="Proteomes" id="UP001497383"/>
    </source>
</evidence>
<dbReference type="InterPro" id="IPR057567">
    <property type="entry name" value="TPR_TTI1_C"/>
</dbReference>
<dbReference type="InterPro" id="IPR057566">
    <property type="entry name" value="TPR_TTI1_N"/>
</dbReference>
<feature type="region of interest" description="Disordered" evidence="1">
    <location>
        <begin position="928"/>
        <end position="965"/>
    </location>
</feature>
<evidence type="ECO:0000259" key="3">
    <source>
        <dbReference type="Pfam" id="PF24181"/>
    </source>
</evidence>
<dbReference type="PANTHER" id="PTHR18460">
    <property type="entry name" value="TEL2 INTERACTING PROTEIN 1 TTI1 FAMILY MEMBER"/>
    <property type="match status" value="1"/>
</dbReference>
<dbReference type="Proteomes" id="UP001497383">
    <property type="component" value="Chromosome 3"/>
</dbReference>
<accession>A0ABP0ZKD4</accession>
<proteinExistence type="predicted"/>
<protein>
    <recommendedName>
        <fullName evidence="6">TEL2-interacting protein 1</fullName>
    </recommendedName>
</protein>
<feature type="domain" description="TTI1 N-terminal TPR" evidence="2">
    <location>
        <begin position="21"/>
        <end position="384"/>
    </location>
</feature>
<reference evidence="4 5" key="1">
    <citation type="submission" date="2024-03" db="EMBL/GenBank/DDBJ databases">
        <authorList>
            <person name="Brejova B."/>
        </authorList>
    </citation>
    <scope>NUCLEOTIDE SEQUENCE [LARGE SCALE GENOMIC DNA]</scope>
    <source>
        <strain evidence="4 5">CBS 14171</strain>
    </source>
</reference>
<dbReference type="PANTHER" id="PTHR18460:SF3">
    <property type="entry name" value="TELO2-INTERACTING PROTEIN 1 HOMOLOG"/>
    <property type="match status" value="1"/>
</dbReference>
<evidence type="ECO:0000259" key="2">
    <source>
        <dbReference type="Pfam" id="PF24173"/>
    </source>
</evidence>
<keyword evidence="5" id="KW-1185">Reference proteome</keyword>
<dbReference type="Pfam" id="PF21547">
    <property type="entry name" value="TTI1"/>
    <property type="match status" value="1"/>
</dbReference>
<gene>
    <name evidence="4" type="ORF">LODBEIA_P28420</name>
</gene>
<dbReference type="GeneID" id="92208038"/>
<evidence type="ECO:0008006" key="6">
    <source>
        <dbReference type="Google" id="ProtNLM"/>
    </source>
</evidence>
<dbReference type="EMBL" id="OZ022407">
    <property type="protein sequence ID" value="CAK9438618.1"/>
    <property type="molecule type" value="Genomic_DNA"/>
</dbReference>
<evidence type="ECO:0000256" key="1">
    <source>
        <dbReference type="SAM" id="MobiDB-lite"/>
    </source>
</evidence>
<organism evidence="4 5">
    <name type="scientific">Lodderomyces beijingensis</name>
    <dbReference type="NCBI Taxonomy" id="1775926"/>
    <lineage>
        <taxon>Eukaryota</taxon>
        <taxon>Fungi</taxon>
        <taxon>Dikarya</taxon>
        <taxon>Ascomycota</taxon>
        <taxon>Saccharomycotina</taxon>
        <taxon>Pichiomycetes</taxon>
        <taxon>Debaryomycetaceae</taxon>
        <taxon>Candida/Lodderomyces clade</taxon>
        <taxon>Lodderomyces</taxon>
    </lineage>
</organism>
<name>A0ABP0ZKD4_9ASCO</name>
<dbReference type="Pfam" id="PF24181">
    <property type="entry name" value="TPR_TTI1_C"/>
    <property type="match status" value="1"/>
</dbReference>
<dbReference type="Pfam" id="PF24173">
    <property type="entry name" value="TPR_TTI1_N"/>
    <property type="match status" value="1"/>
</dbReference>
<evidence type="ECO:0000313" key="4">
    <source>
        <dbReference type="EMBL" id="CAK9438618.1"/>
    </source>
</evidence>
<feature type="domain" description="TTI1 C-terminal TPR" evidence="3">
    <location>
        <begin position="926"/>
        <end position="1032"/>
    </location>
</feature>
<sequence length="1188" mass="133750">MSDPRGNSVYNGEKICSSQLFESVKPVCIELSRETLNPSQSNESKIVSLLTAIETQMDTLYREYLRRSSLFKLSPGVADYVFFPISNLLKQPSLSAPATQHVLGIIAFLAQHCWSFDVNESLFDQLLPLVLFLTGGDMKKEPYTIAKESLQFQSTALAALSNLISPLDKAYFSSGKRLHYLSNAMLLAFSVIKSTSAGVQEGIQVLGDAFKLVTVCLKVLSTSQKAMVVPGLMSTITHFATSNSGHNYKLQVQVLHILTEVVRSSFNDKELGAELVVPDQEQSLSDLNESVDWDDDEKTVDESIGEFTIVEKDERTTLWLRATSKQLKIMLVLFFKSVILSTKNRDRLKSKPEVFDSVVHFITEVLTNCFVTLYSEVTPMLLDIGSILIYASSFDEQDTIPKINHLVSLMKESLGTGQSSELESNSKSKLKSKAYYDIVRFKLSSLIDNKLSLVIFSTDEEKIEINITAIKLHFKMLMELSIVQDPEFAELSNLKKKCLSLLIQFSIDHIKFENSKKKPPKFTTGESLQVSSSDSNQLDGIELPGHIHAGSVKKVETSRLREENSSYLHGLQLISRRWDNPIFDVEEKSTQVPIDFKSRFLEKTLSHLVEFLSDLKDGSGSLSLLESIFEESLSEEILSNGVALWFASTYAGKIFQENKFLDSSEFLDLGGDDAMDDVSNEVTESAYLILMKAEELLADSANRETEDTRATSTFNATTTTDLAYVSALHGIGSVVGCLSLDRFRTDVLMDHLLPILQALTLTNRPQIQLSAQSTLKRILDTYYGGSMARMIVDNSDYLIDAISLQMAVASNLTPSLPGILMIIIKVAGIQLLEANQLTDILSDIFVILDSYHHYNRLAESLFIVFEVLVEQIQKSYIVQEGARIQDLRNNDSQFHPWGMTNKEQLAAFIENMKVDPYTEYDTNTEYFTRKGDKPFSEMADSDDDDAEEDEDQEMNDAAPEKEEWTSPIPKSTYEVLKRIFNYGMTLVSQPSYSLKSQILKTLRSVYPLLCTDYKRVLPIVTVHWPTLIALSTGSDSLTMTPIVTEHFPREKILVTVETLAFLTEILNQDSTRKEYFFSRKFMETVDFILKHSPLAKATQRQNKSAKDKDSDSRALAVSENAIYMFRMYPQLKTSLITFLVTGVQNYGKTVPDMTRYNVIKLCYSLSIPTTLHLSRDTLCIIEVLRRSC</sequence>